<gene>
    <name evidence="1" type="ORF">EQG79_24755</name>
</gene>
<dbReference type="Gene3D" id="2.40.160.130">
    <property type="entry name" value="Capsule assembly protein Wzi"/>
    <property type="match status" value="1"/>
</dbReference>
<dbReference type="EMBL" id="SBLB01000008">
    <property type="protein sequence ID" value="RYC67328.1"/>
    <property type="molecule type" value="Genomic_DNA"/>
</dbReference>
<evidence type="ECO:0008006" key="3">
    <source>
        <dbReference type="Google" id="ProtNLM"/>
    </source>
</evidence>
<protein>
    <recommendedName>
        <fullName evidence="3">Capsule assembly Wzi family protein</fullName>
    </recommendedName>
</protein>
<reference evidence="1 2" key="1">
    <citation type="submission" date="2019-01" db="EMBL/GenBank/DDBJ databases">
        <title>Spirosoma flava sp. nov., a propanil-degrading bacterium isolated from herbicide-contaminated soil.</title>
        <authorList>
            <person name="Zhang L."/>
            <person name="Jiang J.-D."/>
        </authorList>
    </citation>
    <scope>NUCLEOTIDE SEQUENCE [LARGE SCALE GENOMIC DNA]</scope>
    <source>
        <strain evidence="1 2">TY50</strain>
    </source>
</reference>
<proteinExistence type="predicted"/>
<evidence type="ECO:0000313" key="1">
    <source>
        <dbReference type="EMBL" id="RYC67328.1"/>
    </source>
</evidence>
<keyword evidence="2" id="KW-1185">Reference proteome</keyword>
<dbReference type="RefSeq" id="WP_077923754.1">
    <property type="nucleotide sequence ID" value="NZ_SBLB01000008.1"/>
</dbReference>
<organism evidence="1 2">
    <name type="scientific">Spirosoma sordidisoli</name>
    <dbReference type="NCBI Taxonomy" id="2502893"/>
    <lineage>
        <taxon>Bacteria</taxon>
        <taxon>Pseudomonadati</taxon>
        <taxon>Bacteroidota</taxon>
        <taxon>Cytophagia</taxon>
        <taxon>Cytophagales</taxon>
        <taxon>Cytophagaceae</taxon>
        <taxon>Spirosoma</taxon>
    </lineage>
</organism>
<dbReference type="Proteomes" id="UP000290407">
    <property type="component" value="Unassembled WGS sequence"/>
</dbReference>
<comment type="caution">
    <text evidence="1">The sequence shown here is derived from an EMBL/GenBank/DDBJ whole genome shotgun (WGS) entry which is preliminary data.</text>
</comment>
<dbReference type="InterPro" id="IPR038636">
    <property type="entry name" value="Wzi_sf"/>
</dbReference>
<dbReference type="AlphaFoldDB" id="A0A4V1RVM9"/>
<name>A0A4V1RVM9_9BACT</name>
<accession>A0A4V1RVM9</accession>
<sequence length="604" mass="69426">MRSIVYVFFFLFISVSVWAQSPFVPLNTDYYHLIDRLEIRQNRWAEGFHSSVKPYNRHSIIRLTDSLAAHPTRELSDTDYFNYDYLRDDSWELAGSSIDSLNPDPFTRHLLPPAGPGDSRKPFLKNFYRKKADFYSLQTPDFDLHVNPVFNLGLGLENVNYRYAVEAGQPGGRQELFVNTRGLEVRGTIGKKLGFYTYFSDNQVIFPEYIQRYGDRYSRDNGIEGSAPGESFIKRFGQNGVDYLSARGYITFDALKIINIQFGHDRNFFGNGFRSLFLSDNSPPALFAKFSTRFGRRIQYTNLFSHLLNTQAPLPQGDRLIPPKFATMHHLSVNINDHINVGVFEATVFSRDRIDLNYLNPIILYRYVESGQGSADNALLGIDFKANFLSHYLVYGQLMLDEFRINALRAGNGDWTNKYAFQLGAKYIDAFGVPNLDLQAELNLARPYTYSHEASPRVSAGQTNYAHFSQPLAHPLGANFIEQLFIARYQRKRLSVNGIFGLMTFGTDPPDVEPDGRPSRNYGGNILLDYTDRVSEDGNFIGQGRKTIVTYADLRASYMVRHNVFLDARFLYRYQDSQYRPYSYTSQVASLALRWNLPYRNWVF</sequence>
<evidence type="ECO:0000313" key="2">
    <source>
        <dbReference type="Proteomes" id="UP000290407"/>
    </source>
</evidence>